<sequence length="285" mass="33336">MNIWLLMVFSFLSYSCNGSLVDQNTQSYKVAAVDGKDITNIKTEVDVMKGNYHALFMRVINNEHEIAFLKGQTQQLENKLANTRRTFSCEIEGLRDGTIQLEQDLKETTNAWKTINDTIQDLRQRVNVLDNKYSHLKIPRKHSNKSGDGSECPLDWVRRVGFGACYFFSYSQKSWNDAQEQCRRHNGSLTDIYSENEAVWLAKFSRNHTVPYFWIGGKNDHGVLKWFTSDGKTKHMNYTRWFRVRSYQYPESNSSICAHLNDGVDYKWFTWDCNESFNFICKAYI</sequence>
<keyword evidence="4" id="KW-1185">Reference proteome</keyword>
<dbReference type="InterPro" id="IPR001304">
    <property type="entry name" value="C-type_lectin-like"/>
</dbReference>
<dbReference type="InterPro" id="IPR050111">
    <property type="entry name" value="C-type_lectin/snaclec_domain"/>
</dbReference>
<name>A0A8S3UTX0_MYTED</name>
<evidence type="ECO:0000313" key="4">
    <source>
        <dbReference type="Proteomes" id="UP000683360"/>
    </source>
</evidence>
<proteinExistence type="predicted"/>
<reference evidence="3" key="1">
    <citation type="submission" date="2021-03" db="EMBL/GenBank/DDBJ databases">
        <authorList>
            <person name="Bekaert M."/>
        </authorList>
    </citation>
    <scope>NUCLEOTIDE SEQUENCE</scope>
</reference>
<evidence type="ECO:0000313" key="3">
    <source>
        <dbReference type="EMBL" id="CAG2248967.1"/>
    </source>
</evidence>
<accession>A0A8S3UTX0</accession>
<dbReference type="PANTHER" id="PTHR22803">
    <property type="entry name" value="MANNOSE, PHOSPHOLIPASE, LECTIN RECEPTOR RELATED"/>
    <property type="match status" value="1"/>
</dbReference>
<feature type="chain" id="PRO_5035715411" description="C-type lectin domain-containing protein" evidence="1">
    <location>
        <begin position="19"/>
        <end position="285"/>
    </location>
</feature>
<dbReference type="EMBL" id="CAJPWZ010002954">
    <property type="protein sequence ID" value="CAG2248967.1"/>
    <property type="molecule type" value="Genomic_DNA"/>
</dbReference>
<dbReference type="Proteomes" id="UP000683360">
    <property type="component" value="Unassembled WGS sequence"/>
</dbReference>
<gene>
    <name evidence="3" type="ORF">MEDL_60778</name>
</gene>
<evidence type="ECO:0000256" key="1">
    <source>
        <dbReference type="SAM" id="SignalP"/>
    </source>
</evidence>
<comment type="caution">
    <text evidence="3">The sequence shown here is derived from an EMBL/GenBank/DDBJ whole genome shotgun (WGS) entry which is preliminary data.</text>
</comment>
<dbReference type="Gene3D" id="3.10.100.10">
    <property type="entry name" value="Mannose-Binding Protein A, subunit A"/>
    <property type="match status" value="1"/>
</dbReference>
<dbReference type="SMART" id="SM00034">
    <property type="entry name" value="CLECT"/>
    <property type="match status" value="1"/>
</dbReference>
<keyword evidence="1" id="KW-0732">Signal</keyword>
<dbReference type="PROSITE" id="PS50041">
    <property type="entry name" value="C_TYPE_LECTIN_2"/>
    <property type="match status" value="1"/>
</dbReference>
<dbReference type="OrthoDB" id="6285913at2759"/>
<dbReference type="InterPro" id="IPR016186">
    <property type="entry name" value="C-type_lectin-like/link_sf"/>
</dbReference>
<feature type="signal peptide" evidence="1">
    <location>
        <begin position="1"/>
        <end position="18"/>
    </location>
</feature>
<feature type="domain" description="C-type lectin" evidence="2">
    <location>
        <begin position="163"/>
        <end position="282"/>
    </location>
</feature>
<dbReference type="Gene3D" id="1.20.5.1700">
    <property type="match status" value="1"/>
</dbReference>
<dbReference type="SUPFAM" id="SSF56436">
    <property type="entry name" value="C-type lectin-like"/>
    <property type="match status" value="1"/>
</dbReference>
<organism evidence="3 4">
    <name type="scientific">Mytilus edulis</name>
    <name type="common">Blue mussel</name>
    <dbReference type="NCBI Taxonomy" id="6550"/>
    <lineage>
        <taxon>Eukaryota</taxon>
        <taxon>Metazoa</taxon>
        <taxon>Spiralia</taxon>
        <taxon>Lophotrochozoa</taxon>
        <taxon>Mollusca</taxon>
        <taxon>Bivalvia</taxon>
        <taxon>Autobranchia</taxon>
        <taxon>Pteriomorphia</taxon>
        <taxon>Mytilida</taxon>
        <taxon>Mytiloidea</taxon>
        <taxon>Mytilidae</taxon>
        <taxon>Mytilinae</taxon>
        <taxon>Mytilus</taxon>
    </lineage>
</organism>
<dbReference type="Pfam" id="PF00059">
    <property type="entry name" value="Lectin_C"/>
    <property type="match status" value="1"/>
</dbReference>
<protein>
    <recommendedName>
        <fullName evidence="2">C-type lectin domain-containing protein</fullName>
    </recommendedName>
</protein>
<dbReference type="AlphaFoldDB" id="A0A8S3UTX0"/>
<evidence type="ECO:0000259" key="2">
    <source>
        <dbReference type="PROSITE" id="PS50041"/>
    </source>
</evidence>
<dbReference type="InterPro" id="IPR016187">
    <property type="entry name" value="CTDL_fold"/>
</dbReference>
<dbReference type="CDD" id="cd00037">
    <property type="entry name" value="CLECT"/>
    <property type="match status" value="1"/>
</dbReference>